<dbReference type="Proteomes" id="UP000504607">
    <property type="component" value="Chromosome 7"/>
</dbReference>
<feature type="repeat" description="PPR" evidence="3">
    <location>
        <begin position="122"/>
        <end position="156"/>
    </location>
</feature>
<feature type="repeat" description="PPR" evidence="3">
    <location>
        <begin position="355"/>
        <end position="389"/>
    </location>
</feature>
<feature type="repeat" description="PPR" evidence="3">
    <location>
        <begin position="425"/>
        <end position="455"/>
    </location>
</feature>
<gene>
    <name evidence="7" type="primary">LOC105047860</name>
</gene>
<evidence type="ECO:0000256" key="4">
    <source>
        <dbReference type="SAM" id="MobiDB-lite"/>
    </source>
</evidence>
<dbReference type="Gene3D" id="1.25.40.10">
    <property type="entry name" value="Tetratricopeptide repeat domain"/>
    <property type="match status" value="5"/>
</dbReference>
<feature type="repeat" description="PPR" evidence="3">
    <location>
        <begin position="223"/>
        <end position="257"/>
    </location>
</feature>
<dbReference type="InterPro" id="IPR002885">
    <property type="entry name" value="PPR_rpt"/>
</dbReference>
<dbReference type="GO" id="GO:0003723">
    <property type="term" value="F:RNA binding"/>
    <property type="evidence" value="ECO:0007669"/>
    <property type="project" value="InterPro"/>
</dbReference>
<dbReference type="InterPro" id="IPR011990">
    <property type="entry name" value="TPR-like_helical_dom_sf"/>
</dbReference>
<dbReference type="InterPro" id="IPR046849">
    <property type="entry name" value="E2_motif"/>
</dbReference>
<organism evidence="6 7">
    <name type="scientific">Elaeis guineensis var. tenera</name>
    <name type="common">Oil palm</name>
    <dbReference type="NCBI Taxonomy" id="51953"/>
    <lineage>
        <taxon>Eukaryota</taxon>
        <taxon>Viridiplantae</taxon>
        <taxon>Streptophyta</taxon>
        <taxon>Embryophyta</taxon>
        <taxon>Tracheophyta</taxon>
        <taxon>Spermatophyta</taxon>
        <taxon>Magnoliopsida</taxon>
        <taxon>Liliopsida</taxon>
        <taxon>Arecaceae</taxon>
        <taxon>Arecoideae</taxon>
        <taxon>Cocoseae</taxon>
        <taxon>Elaeidinae</taxon>
        <taxon>Elaeis</taxon>
    </lineage>
</organism>
<evidence type="ECO:0000313" key="7">
    <source>
        <dbReference type="RefSeq" id="XP_010925270.1"/>
    </source>
</evidence>
<feature type="domain" description="DYW" evidence="5">
    <location>
        <begin position="671"/>
        <end position="763"/>
    </location>
</feature>
<dbReference type="InterPro" id="IPR046960">
    <property type="entry name" value="PPR_At4g14850-like_plant"/>
</dbReference>
<protein>
    <submittedName>
        <fullName evidence="7">Pentatricopeptide repeat-containing protein At3g15930</fullName>
    </submittedName>
</protein>
<dbReference type="FunFam" id="1.25.40.10:FF:000348">
    <property type="entry name" value="Pentatricopeptide repeat-containing protein chloroplastic"/>
    <property type="match status" value="1"/>
</dbReference>
<evidence type="ECO:0000313" key="6">
    <source>
        <dbReference type="Proteomes" id="UP000504607"/>
    </source>
</evidence>
<dbReference type="PROSITE" id="PS51375">
    <property type="entry name" value="PPR"/>
    <property type="match status" value="7"/>
</dbReference>
<dbReference type="FunFam" id="1.25.40.10:FF:000470">
    <property type="entry name" value="Pentatricopeptide repeat-containing protein At5g66520"/>
    <property type="match status" value="1"/>
</dbReference>
<feature type="repeat" description="PPR" evidence="3">
    <location>
        <begin position="491"/>
        <end position="526"/>
    </location>
</feature>
<dbReference type="GeneID" id="105047860"/>
<dbReference type="Pfam" id="PF01535">
    <property type="entry name" value="PPR"/>
    <property type="match status" value="5"/>
</dbReference>
<comment type="similarity">
    <text evidence="1">Belongs to the PPR family. PCMP-H subfamily.</text>
</comment>
<dbReference type="Pfam" id="PF20430">
    <property type="entry name" value="Eplus_motif"/>
    <property type="match status" value="1"/>
</dbReference>
<evidence type="ECO:0000259" key="5">
    <source>
        <dbReference type="Pfam" id="PF14432"/>
    </source>
</evidence>
<dbReference type="GO" id="GO:0008270">
    <property type="term" value="F:zinc ion binding"/>
    <property type="evidence" value="ECO:0007669"/>
    <property type="project" value="InterPro"/>
</dbReference>
<evidence type="ECO:0000256" key="3">
    <source>
        <dbReference type="PROSITE-ProRule" id="PRU00708"/>
    </source>
</evidence>
<dbReference type="RefSeq" id="XP_010925270.1">
    <property type="nucleotide sequence ID" value="XM_010926968.3"/>
</dbReference>
<keyword evidence="6" id="KW-1185">Reference proteome</keyword>
<dbReference type="KEGG" id="egu:105047860"/>
<dbReference type="OrthoDB" id="185373at2759"/>
<dbReference type="Pfam" id="PF14432">
    <property type="entry name" value="DYW_deaminase"/>
    <property type="match status" value="1"/>
</dbReference>
<reference evidence="7" key="1">
    <citation type="submission" date="2025-08" db="UniProtKB">
        <authorList>
            <consortium name="RefSeq"/>
        </authorList>
    </citation>
    <scope>IDENTIFICATION</scope>
</reference>
<keyword evidence="2" id="KW-0677">Repeat</keyword>
<dbReference type="GO" id="GO:0009451">
    <property type="term" value="P:RNA modification"/>
    <property type="evidence" value="ECO:0007669"/>
    <property type="project" value="InterPro"/>
</dbReference>
<dbReference type="AlphaFoldDB" id="A0A6I9REI2"/>
<dbReference type="PANTHER" id="PTHR47926">
    <property type="entry name" value="PENTATRICOPEPTIDE REPEAT-CONTAINING PROTEIN"/>
    <property type="match status" value="1"/>
</dbReference>
<name>A0A6I9REI2_ELAGV</name>
<dbReference type="Pfam" id="PF20431">
    <property type="entry name" value="E_motif"/>
    <property type="match status" value="1"/>
</dbReference>
<feature type="repeat" description="PPR" evidence="3">
    <location>
        <begin position="293"/>
        <end position="327"/>
    </location>
</feature>
<dbReference type="InParanoid" id="A0A6I9REI2"/>
<dbReference type="SUPFAM" id="SSF48452">
    <property type="entry name" value="TPR-like"/>
    <property type="match status" value="1"/>
</dbReference>
<proteinExistence type="inferred from homology"/>
<evidence type="ECO:0000256" key="1">
    <source>
        <dbReference type="ARBA" id="ARBA00006643"/>
    </source>
</evidence>
<dbReference type="InterPro" id="IPR032867">
    <property type="entry name" value="DYW_dom"/>
</dbReference>
<evidence type="ECO:0000256" key="2">
    <source>
        <dbReference type="ARBA" id="ARBA00022737"/>
    </source>
</evidence>
<feature type="repeat" description="PPR" evidence="3">
    <location>
        <begin position="456"/>
        <end position="490"/>
    </location>
</feature>
<dbReference type="Pfam" id="PF13041">
    <property type="entry name" value="PPR_2"/>
    <property type="match status" value="4"/>
</dbReference>
<dbReference type="FunFam" id="1.25.40.10:FF:002148">
    <property type="entry name" value="Pentatricopeptide repeat-containing protein At2g29760, chloroplastic"/>
    <property type="match status" value="1"/>
</dbReference>
<dbReference type="PANTHER" id="PTHR47926:SF492">
    <property type="entry name" value="DYW DOMAIN-CONTAINING PROTEIN"/>
    <property type="match status" value="1"/>
</dbReference>
<feature type="region of interest" description="Disordered" evidence="4">
    <location>
        <begin position="33"/>
        <end position="53"/>
    </location>
</feature>
<accession>A0A6I9REI2</accession>
<dbReference type="InterPro" id="IPR046848">
    <property type="entry name" value="E_motif"/>
</dbReference>
<sequence length="763" mass="86235">MRLPIPWKKRRLSPFSCTNHLLFSSSNPTRLITMLSSPPPPPSSNSLASTHLQSSPQNHQLTSILDQCKTMKELKQIHSQMIRTGLIRSPLERRRLLSFCCTHQSGDMDYARLLFDEIPNPDLFDWNSMIRGHSNRHSPDAAVLVYVEMLARGFVPDDYTLPFLLKAFTRDAAVGLGDELHAHALKFGLSSNAHVRNALIRMYSTSGEIDTARELFERSSKRDAVMWNAMISGYNRSKQFVESLKLFEGMVQATVTPTPVTYILVLSACARLKDLEYGARIHGIIKESRMLPNSKLENVLIDMYAECGDMDEAWRLFEGMKVQDVISWTAVVAGFANSGEIDRARMLFDRMPERDSVSWTAMIDGYVQASRFKEALEVFRAMQFANVRPDEFTMVGVLTACAQLGALGVGEWIRVYMERNKIKIDIFVGNALIDMYSKCGSVERALEIFNLMHRRDKFTWTAIIMGLAVNGCEEEALDLFSKMLGTSVRPDEITYIGVLSACTHAGLVEEGRELFSSMINMHGIMPNVTHYGCLVDLLGRAGHLREALETINNMPMKPNSTVWGALLGACRIHRDVEMAELAAKHLLELEPENSAAYMLLSNIYAKCHKWDEVRKVRQMIMDRGIRKTPGCSLIEVNGEVHEFVAGDRSHPGSDEIYSKLEEMSKELKCAGYVPDTSEVFLDVGEEEKENAIYWHSEKLAIAFGLISSQSGVAIRVVKNLRMCFDCHSAIKFVSQVYSREIVVRDRTRFHHFRGGLCSCNDYW</sequence>
<dbReference type="NCBIfam" id="TIGR00756">
    <property type="entry name" value="PPR"/>
    <property type="match status" value="8"/>
</dbReference>